<name>A0AA39CKL4_9EURO</name>
<evidence type="ECO:0008006" key="4">
    <source>
        <dbReference type="Google" id="ProtNLM"/>
    </source>
</evidence>
<dbReference type="PANTHER" id="PTHR40788">
    <property type="entry name" value="CLR5 DOMAIN-CONTAINING PROTEIN-RELATED"/>
    <property type="match status" value="1"/>
</dbReference>
<accession>A0AA39CKL4</accession>
<dbReference type="Proteomes" id="UP001172673">
    <property type="component" value="Unassembled WGS sequence"/>
</dbReference>
<organism evidence="2 3">
    <name type="scientific">Cladophialophora chaetospira</name>
    <dbReference type="NCBI Taxonomy" id="386627"/>
    <lineage>
        <taxon>Eukaryota</taxon>
        <taxon>Fungi</taxon>
        <taxon>Dikarya</taxon>
        <taxon>Ascomycota</taxon>
        <taxon>Pezizomycotina</taxon>
        <taxon>Eurotiomycetes</taxon>
        <taxon>Chaetothyriomycetidae</taxon>
        <taxon>Chaetothyriales</taxon>
        <taxon>Herpotrichiellaceae</taxon>
        <taxon>Cladophialophora</taxon>
    </lineage>
</organism>
<dbReference type="AlphaFoldDB" id="A0AA39CKL4"/>
<feature type="compositionally biased region" description="Basic and acidic residues" evidence="1">
    <location>
        <begin position="574"/>
        <end position="586"/>
    </location>
</feature>
<keyword evidence="3" id="KW-1185">Reference proteome</keyword>
<comment type="caution">
    <text evidence="2">The sequence shown here is derived from an EMBL/GenBank/DDBJ whole genome shotgun (WGS) entry which is preliminary data.</text>
</comment>
<proteinExistence type="predicted"/>
<dbReference type="EMBL" id="JAPDRK010000006">
    <property type="protein sequence ID" value="KAJ9611720.1"/>
    <property type="molecule type" value="Genomic_DNA"/>
</dbReference>
<evidence type="ECO:0000256" key="1">
    <source>
        <dbReference type="SAM" id="MobiDB-lite"/>
    </source>
</evidence>
<evidence type="ECO:0000313" key="3">
    <source>
        <dbReference type="Proteomes" id="UP001172673"/>
    </source>
</evidence>
<feature type="region of interest" description="Disordered" evidence="1">
    <location>
        <begin position="552"/>
        <end position="609"/>
    </location>
</feature>
<gene>
    <name evidence="2" type="ORF">H2200_004904</name>
</gene>
<evidence type="ECO:0000313" key="2">
    <source>
        <dbReference type="EMBL" id="KAJ9611720.1"/>
    </source>
</evidence>
<reference evidence="2" key="1">
    <citation type="submission" date="2022-10" db="EMBL/GenBank/DDBJ databases">
        <title>Culturing micro-colonial fungi from biological soil crusts in the Mojave desert and describing Neophaeococcomyces mojavensis, and introducing the new genera and species Taxawa tesnikishii.</title>
        <authorList>
            <person name="Kurbessoian T."/>
            <person name="Stajich J.E."/>
        </authorList>
    </citation>
    <scope>NUCLEOTIDE SEQUENCE</scope>
    <source>
        <strain evidence="2">TK_41</strain>
    </source>
</reference>
<protein>
    <recommendedName>
        <fullName evidence="4">Ipa protein</fullName>
    </recommendedName>
</protein>
<sequence length="709" mass="80136">MEPEKADVIKDLAGDLARKYQTHGAAVESCWRAFDRQQRIRCIKAGAADGVVLKHRLDRSMGNVYKIMPEWNINDLTDPQSDFLLDLLRHRATTSLVDQYSAGINDGPGDYAVIDEMIRTRGLSHVNSFPNCHTFFLEDRYGQSFKIERERASVLASFEPAIRAGWCIPQSTGELVLERQLYLLQAMNIVIEDILEEGSSTRARKQQPKKSDKETASAALTKLSIREPPKVLSLPDLVLNAVEQKESLEDHLGLLTTEPVVLAHDVNIWFFSRPELVVDEKGRSLPVHTDKYISAALFETLYHAVKGAATWNYLSRLLELLQASTVDKAYRVIILQEISNVCHQEFERTRAIFKRQVQTDSGFKWFKRISGAQDKAGNARVALKGDPEVLNRVDPQLHYMLRLCDPSVNATKAVEWMKKLGDLYSAHPEELEKLGERESDALCDMAIVVYFIQDLAPVISMPSLSRKQGQMFSARSQDLDAEMNKLKTQLDLRDFVVPIDNLLEPGVASDALKALDHFVVENQGTQMGFLYQDLIGDCLFDLEARYQHVKTKQEQKSQADWKPLPAPVSQPQEKIVEQRRQKEKTRPPHPSDYSITPREETPATTAQPEHIFQVKASTAETFSTLFSREDARGSITWTAFASALGDLGFSVLPRFGSVYTFSPPEDVGMNRAVTVHRPHGSRIEGHLLLVFARKLQRLYGWSEKSFEVA</sequence>
<dbReference type="PANTHER" id="PTHR40788:SF1">
    <property type="entry name" value="IPA PROTEIN"/>
    <property type="match status" value="1"/>
</dbReference>